<evidence type="ECO:0000259" key="2">
    <source>
        <dbReference type="Pfam" id="PF18557"/>
    </source>
</evidence>
<dbReference type="EMBL" id="FQZC01000002">
    <property type="protein sequence ID" value="SHJ24641.1"/>
    <property type="molecule type" value="Genomic_DNA"/>
</dbReference>
<feature type="region of interest" description="Disordered" evidence="1">
    <location>
        <begin position="1"/>
        <end position="30"/>
    </location>
</feature>
<proteinExistence type="predicted"/>
<feature type="compositionally biased region" description="Basic and acidic residues" evidence="1">
    <location>
        <begin position="1"/>
        <end position="24"/>
    </location>
</feature>
<accession>A0ABY1IJ33</accession>
<protein>
    <recommendedName>
        <fullName evidence="2">Anti-sigma factor NepR domain-containing protein</fullName>
    </recommendedName>
</protein>
<feature type="domain" description="Anti-sigma factor NepR" evidence="2">
    <location>
        <begin position="31"/>
        <end position="63"/>
    </location>
</feature>
<evidence type="ECO:0000313" key="3">
    <source>
        <dbReference type="EMBL" id="SHJ24641.1"/>
    </source>
</evidence>
<dbReference type="Pfam" id="PF18557">
    <property type="entry name" value="NepR"/>
    <property type="match status" value="1"/>
</dbReference>
<gene>
    <name evidence="3" type="ORF">SAMN02745911_2133</name>
</gene>
<name>A0ABY1IJ33_9HYPH</name>
<evidence type="ECO:0000256" key="1">
    <source>
        <dbReference type="SAM" id="MobiDB-lite"/>
    </source>
</evidence>
<dbReference type="InterPro" id="IPR041649">
    <property type="entry name" value="NepR"/>
</dbReference>
<reference evidence="3 4" key="1">
    <citation type="submission" date="2016-11" db="EMBL/GenBank/DDBJ databases">
        <authorList>
            <person name="Varghese N."/>
            <person name="Submissions S."/>
        </authorList>
    </citation>
    <scope>NUCLEOTIDE SEQUENCE [LARGE SCALE GENOMIC DNA]</scope>
    <source>
        <strain evidence="3 4">DSM 21988</strain>
    </source>
</reference>
<evidence type="ECO:0000313" key="4">
    <source>
        <dbReference type="Proteomes" id="UP000184290"/>
    </source>
</evidence>
<keyword evidence="4" id="KW-1185">Reference proteome</keyword>
<organism evidence="3 4">
    <name type="scientific">Aureimonas altamirensis DSM 21988</name>
    <dbReference type="NCBI Taxonomy" id="1121026"/>
    <lineage>
        <taxon>Bacteria</taxon>
        <taxon>Pseudomonadati</taxon>
        <taxon>Pseudomonadota</taxon>
        <taxon>Alphaproteobacteria</taxon>
        <taxon>Hyphomicrobiales</taxon>
        <taxon>Aurantimonadaceae</taxon>
        <taxon>Aureimonas</taxon>
    </lineage>
</organism>
<dbReference type="Proteomes" id="UP000184290">
    <property type="component" value="Unassembled WGS sequence"/>
</dbReference>
<sequence>MRGLMDDQRKPAESPKGSERKDDTAQGASNAIGRRLKAYYEDVASEPVPDRFLSLLDALDAAEKGGPKSGMGD</sequence>
<comment type="caution">
    <text evidence="3">The sequence shown here is derived from an EMBL/GenBank/DDBJ whole genome shotgun (WGS) entry which is preliminary data.</text>
</comment>